<comment type="pathway">
    <text evidence="3">Purine metabolism; purine nucleoside salvage.</text>
</comment>
<comment type="catalytic activity">
    <reaction evidence="3">
        <text>S-methyl-5'-thioinosine + phosphate = 5-(methylsulfanyl)-alpha-D-ribose 1-phosphate + hypoxanthine</text>
        <dbReference type="Rhea" id="RHEA:30643"/>
        <dbReference type="ChEBI" id="CHEBI:17368"/>
        <dbReference type="ChEBI" id="CHEBI:43474"/>
        <dbReference type="ChEBI" id="CHEBI:48595"/>
        <dbReference type="ChEBI" id="CHEBI:58533"/>
        <dbReference type="EC" id="2.4.2.44"/>
    </reaction>
</comment>
<accession>A0A2A5WFL5</accession>
<feature type="binding site" evidence="3">
    <location>
        <position position="189"/>
    </location>
    <ligand>
        <name>substrate</name>
    </ligand>
</feature>
<comment type="subunit">
    <text evidence="3">Homotrimer.</text>
</comment>
<dbReference type="GO" id="GO:0006166">
    <property type="term" value="P:purine ribonucleoside salvage"/>
    <property type="evidence" value="ECO:0007669"/>
    <property type="project" value="UniProtKB-UniRule"/>
</dbReference>
<feature type="binding site" evidence="3">
    <location>
        <begin position="50"/>
        <end position="51"/>
    </location>
    <ligand>
        <name>phosphate</name>
        <dbReference type="ChEBI" id="CHEBI:43474"/>
    </ligand>
</feature>
<keyword evidence="2 3" id="KW-0808">Transferase</keyword>
<keyword evidence="3" id="KW-0660">Purine salvage</keyword>
<dbReference type="GO" id="GO:0005829">
    <property type="term" value="C:cytosol"/>
    <property type="evidence" value="ECO:0007669"/>
    <property type="project" value="TreeGrafter"/>
</dbReference>
<feature type="domain" description="Nucleoside phosphorylase" evidence="4">
    <location>
        <begin position="2"/>
        <end position="248"/>
    </location>
</feature>
<dbReference type="AlphaFoldDB" id="A0A2A5WFL5"/>
<dbReference type="InterPro" id="IPR018099">
    <property type="entry name" value="Purine_phosphorylase-2_CS"/>
</dbReference>
<name>A0A2A5WFL5_9GAMM</name>
<dbReference type="GO" id="GO:0017061">
    <property type="term" value="F:S-methyl-5-thioadenosine phosphorylase activity"/>
    <property type="evidence" value="ECO:0007669"/>
    <property type="project" value="InterPro"/>
</dbReference>
<dbReference type="InterPro" id="IPR035994">
    <property type="entry name" value="Nucleoside_phosphorylase_sf"/>
</dbReference>
<feature type="binding site" evidence="3">
    <location>
        <begin position="213"/>
        <end position="215"/>
    </location>
    <ligand>
        <name>substrate</name>
    </ligand>
</feature>
<dbReference type="InterPro" id="IPR000845">
    <property type="entry name" value="Nucleoside_phosphorylase_d"/>
</dbReference>
<dbReference type="HAMAP" id="MF_01963">
    <property type="entry name" value="MTAP"/>
    <property type="match status" value="1"/>
</dbReference>
<comment type="similarity">
    <text evidence="3">Belongs to the PNP/MTAP phosphorylase family. MTAP subfamily.</text>
</comment>
<dbReference type="EC" id="2.4.2.44" evidence="3"/>
<dbReference type="Gene3D" id="3.40.50.1580">
    <property type="entry name" value="Nucleoside phosphorylase domain"/>
    <property type="match status" value="1"/>
</dbReference>
<comment type="function">
    <text evidence="3">Catalyzes the reversible phosphorylation of S-methyl-5'-thioinosine (MTI) to hypoxanthine and 5-methylthioribose-1-phosphate. Involved in the breakdown of S-methyl-5'-thioadenosine (MTA), a major by-product of polyamine biosynthesis. Catabolism of (MTA) occurs via deamination to MTI and phosphorolysis to hypoxanthine.</text>
</comment>
<feature type="site" description="Important for substrate specificity" evidence="3">
    <location>
        <position position="171"/>
    </location>
</feature>
<dbReference type="CDD" id="cd09010">
    <property type="entry name" value="MTAP_SsMTAPII_like_MTIP"/>
    <property type="match status" value="1"/>
</dbReference>
<dbReference type="PANTHER" id="PTHR42679:SF2">
    <property type="entry name" value="S-METHYL-5'-THIOADENOSINE PHOSPHORYLASE"/>
    <property type="match status" value="1"/>
</dbReference>
<evidence type="ECO:0000313" key="6">
    <source>
        <dbReference type="Proteomes" id="UP000219329"/>
    </source>
</evidence>
<dbReference type="InterPro" id="IPR010044">
    <property type="entry name" value="MTAP"/>
</dbReference>
<organism evidence="5 6">
    <name type="scientific">OM182 bacterium MED-G28</name>
    <dbReference type="NCBI Taxonomy" id="1986256"/>
    <lineage>
        <taxon>Bacteria</taxon>
        <taxon>Pseudomonadati</taxon>
        <taxon>Pseudomonadota</taxon>
        <taxon>Gammaproteobacteria</taxon>
        <taxon>OMG group</taxon>
        <taxon>OM182 clade</taxon>
    </lineage>
</organism>
<dbReference type="GO" id="GO:0019509">
    <property type="term" value="P:L-methionine salvage from methylthioadenosine"/>
    <property type="evidence" value="ECO:0007669"/>
    <property type="project" value="TreeGrafter"/>
</dbReference>
<dbReference type="UniPathway" id="UPA00606"/>
<dbReference type="Proteomes" id="UP000219329">
    <property type="component" value="Unassembled WGS sequence"/>
</dbReference>
<sequence length="250" mass="27186">MLAIIGGTGLSQMEGLKSAGFKRIATPYSEKRISIELCQYAGQTIAFLPRHGKGHTIPPHKINYRANIWALSTIGVKRIVAINAVGGIHKETGPGNFALPDQIIDYTHSRAATFFEDDLEFVTHIDFTEPFSSTLRAELRIAFQTVNEGLGLNKRLFAKGVYGCTQGPRLETAAEVKRLKNDGCDIVGMTGMPEAALARELKLEYGMLALSVNWAAGIGESEILISEIESHVKAGMGIVTDVVKTLIERS</sequence>
<dbReference type="PANTHER" id="PTHR42679">
    <property type="entry name" value="S-METHYL-5'-THIOADENOSINE PHOSPHORYLASE"/>
    <property type="match status" value="1"/>
</dbReference>
<protein>
    <recommendedName>
        <fullName evidence="3">Probable S-methyl-5'-thioinosine phosphorylase</fullName>
        <ecNumber evidence="3">2.4.2.44</ecNumber>
    </recommendedName>
    <alternativeName>
        <fullName evidence="3">5'-methylthioinosine phosphorylase</fullName>
        <shortName evidence="3">MTI phosphorylase</shortName>
        <shortName evidence="3">MTIP</shortName>
    </alternativeName>
</protein>
<feature type="binding site" evidence="3">
    <location>
        <position position="8"/>
    </location>
    <ligand>
        <name>phosphate</name>
        <dbReference type="ChEBI" id="CHEBI:43474"/>
    </ligand>
</feature>
<keyword evidence="1 3" id="KW-0328">Glycosyltransferase</keyword>
<evidence type="ECO:0000256" key="3">
    <source>
        <dbReference type="HAMAP-Rule" id="MF_01963"/>
    </source>
</evidence>
<comment type="caution">
    <text evidence="5">The sequence shown here is derived from an EMBL/GenBank/DDBJ whole genome shotgun (WGS) entry which is preliminary data.</text>
</comment>
<evidence type="ECO:0000256" key="2">
    <source>
        <dbReference type="ARBA" id="ARBA00022679"/>
    </source>
</evidence>
<feature type="site" description="Important for substrate specificity" evidence="3">
    <location>
        <position position="225"/>
    </location>
</feature>
<evidence type="ECO:0000259" key="4">
    <source>
        <dbReference type="Pfam" id="PF01048"/>
    </source>
</evidence>
<feature type="binding site" evidence="3">
    <location>
        <position position="190"/>
    </location>
    <ligand>
        <name>phosphate</name>
        <dbReference type="ChEBI" id="CHEBI:43474"/>
    </ligand>
</feature>
<gene>
    <name evidence="5" type="ORF">CNF02_01065</name>
</gene>
<reference evidence="5 6" key="1">
    <citation type="submission" date="2017-08" db="EMBL/GenBank/DDBJ databases">
        <title>Fine stratification of microbial communities through a metagenomic profile of the photic zone.</title>
        <authorList>
            <person name="Haro-Moreno J.M."/>
            <person name="Lopez-Perez M."/>
            <person name="De La Torre J."/>
            <person name="Picazo A."/>
            <person name="Camacho A."/>
            <person name="Rodriguez-Valera F."/>
        </authorList>
    </citation>
    <scope>NUCLEOTIDE SEQUENCE [LARGE SCALE GENOMIC DNA]</scope>
    <source>
        <strain evidence="5">MED-G28</strain>
    </source>
</reference>
<dbReference type="EMBL" id="NTJZ01000001">
    <property type="protein sequence ID" value="PDH35335.1"/>
    <property type="molecule type" value="Genomic_DNA"/>
</dbReference>
<dbReference type="Pfam" id="PF01048">
    <property type="entry name" value="PNP_UDP_1"/>
    <property type="match status" value="1"/>
</dbReference>
<dbReference type="SUPFAM" id="SSF53167">
    <property type="entry name" value="Purine and uridine phosphorylases"/>
    <property type="match status" value="1"/>
</dbReference>
<dbReference type="PROSITE" id="PS01240">
    <property type="entry name" value="PNP_MTAP_2"/>
    <property type="match status" value="1"/>
</dbReference>
<evidence type="ECO:0000256" key="1">
    <source>
        <dbReference type="ARBA" id="ARBA00022676"/>
    </source>
</evidence>
<evidence type="ECO:0000313" key="5">
    <source>
        <dbReference type="EMBL" id="PDH35335.1"/>
    </source>
</evidence>
<dbReference type="NCBIfam" id="NF006599">
    <property type="entry name" value="PRK09136.1"/>
    <property type="match status" value="1"/>
</dbReference>
<comment type="miscellaneous">
    <text evidence="3">Although this enzyme belongs to the family of MTA phosphorylases based on sequence homology, it has been shown that conserved amino acid substitutions in the substrate binding pocket convert the substrate specificity of this enzyme from 6-aminopurines to 6-oxopurines.</text>
</comment>
<proteinExistence type="inferred from homology"/>
<comment type="caution">
    <text evidence="3">Lacks conserved residue(s) required for the propagation of feature annotation.</text>
</comment>